<evidence type="ECO:0000256" key="8">
    <source>
        <dbReference type="ARBA" id="ARBA00023136"/>
    </source>
</evidence>
<evidence type="ECO:0000256" key="11">
    <source>
        <dbReference type="PROSITE-ProRule" id="PRU01360"/>
    </source>
</evidence>
<dbReference type="PANTHER" id="PTHR30069:SF29">
    <property type="entry name" value="HEMOGLOBIN AND HEMOGLOBIN-HAPTOGLOBIN-BINDING PROTEIN 1-RELATED"/>
    <property type="match status" value="1"/>
</dbReference>
<dbReference type="InterPro" id="IPR036942">
    <property type="entry name" value="Beta-barrel_TonB_sf"/>
</dbReference>
<accession>A0ABN0X1N0</accession>
<dbReference type="PANTHER" id="PTHR30069">
    <property type="entry name" value="TONB-DEPENDENT OUTER MEMBRANE RECEPTOR"/>
    <property type="match status" value="1"/>
</dbReference>
<keyword evidence="4 11" id="KW-1134">Transmembrane beta strand</keyword>
<evidence type="ECO:0000256" key="9">
    <source>
        <dbReference type="ARBA" id="ARBA00023170"/>
    </source>
</evidence>
<organism evidence="16 17">
    <name type="scientific">Bowmanella denitrificans</name>
    <dbReference type="NCBI Taxonomy" id="366582"/>
    <lineage>
        <taxon>Bacteria</taxon>
        <taxon>Pseudomonadati</taxon>
        <taxon>Pseudomonadota</taxon>
        <taxon>Gammaproteobacteria</taxon>
        <taxon>Alteromonadales</taxon>
        <taxon>Alteromonadaceae</taxon>
        <taxon>Bowmanella</taxon>
    </lineage>
</organism>
<dbReference type="Pfam" id="PF07715">
    <property type="entry name" value="Plug"/>
    <property type="match status" value="1"/>
</dbReference>
<dbReference type="InterPro" id="IPR000531">
    <property type="entry name" value="Beta-barrel_TonB"/>
</dbReference>
<sequence>MKFPVLFLCAATSLKLAAQTEQLSVFDLSFEQLLNMEVVAPGKFSQPLDSAPGVTTVISREEIQSLGATSLLEVLEQAPGVLMMGSFFYPQNLAVIRGLQLTHSNNEVLLLINGRPVRDSFTGGQNFAIYTAFPIQSLERIEIVRGPGSVLYGSNAFSGVINLVTRSQDNAESVYVAAGNLGSREMQIQGGMESGEGYINGAARFYQDDGWQFKAKDNSGLDGSFAAEQQNHALMLQGQWQGWRASAVNLVSEQAFWGSVSSWSGPPQEDRTVRSRRSILELGRSWELASQLRLDTDISYNASRFSHYNYRANSDNVLFEALLDYDLLDQGRWLFGGTAWHQRVNTEPGLAKAPIPAFSRTWYSLYGQYQTTNSNALNWSLGAQYNKVPDVNANYELRAGLIYTLSAKSGIKLDYGGAFRAAYGVETHFNLIVCCDAEGNNTGGLRGNPQLEPEQITTFNLQYFHTGEDSRHTLTLFHSDLSNLVSRLRAADRVLDFVNAGDLEAYGTELEGKWLFEQGQINYSYSYQHNESGELENYTLMPNHMLKWSLIYAIGQDWRLGLQHSWISAFHANQIRNPNTQSYNPEPSSYHQLRLKLARKLTWLQQSTELTLSVSNMLDEDIYQPEIAGRNINSHPMRSGVRVNMGLNIGW</sequence>
<gene>
    <name evidence="16" type="ORF">GCM10009092_15910</name>
</gene>
<evidence type="ECO:0000259" key="15">
    <source>
        <dbReference type="Pfam" id="PF07715"/>
    </source>
</evidence>
<name>A0ABN0X1N0_9ALTE</name>
<evidence type="ECO:0000256" key="2">
    <source>
        <dbReference type="ARBA" id="ARBA00008143"/>
    </source>
</evidence>
<evidence type="ECO:0000256" key="3">
    <source>
        <dbReference type="ARBA" id="ARBA00022448"/>
    </source>
</evidence>
<dbReference type="InterPro" id="IPR039426">
    <property type="entry name" value="TonB-dep_rcpt-like"/>
</dbReference>
<dbReference type="EMBL" id="BAAAEI010000006">
    <property type="protein sequence ID" value="GAA0352337.1"/>
    <property type="molecule type" value="Genomic_DNA"/>
</dbReference>
<dbReference type="PROSITE" id="PS52016">
    <property type="entry name" value="TONB_DEPENDENT_REC_3"/>
    <property type="match status" value="1"/>
</dbReference>
<dbReference type="Proteomes" id="UP001501757">
    <property type="component" value="Unassembled WGS sequence"/>
</dbReference>
<keyword evidence="10 11" id="KW-0998">Cell outer membrane</keyword>
<comment type="subcellular location">
    <subcellularLocation>
        <location evidence="1 11">Cell outer membrane</location>
        <topology evidence="1 11">Multi-pass membrane protein</topology>
    </subcellularLocation>
</comment>
<evidence type="ECO:0000313" key="16">
    <source>
        <dbReference type="EMBL" id="GAA0352337.1"/>
    </source>
</evidence>
<dbReference type="InterPro" id="IPR012910">
    <property type="entry name" value="Plug_dom"/>
</dbReference>
<protein>
    <submittedName>
        <fullName evidence="16">TonB-dependent receptor</fullName>
    </submittedName>
</protein>
<comment type="similarity">
    <text evidence="2">Belongs to the TonB-dependent receptor family. Hemoglobin/haptoglobin binding protein subfamily.</text>
</comment>
<feature type="chain" id="PRO_5046766172" evidence="13">
    <location>
        <begin position="18"/>
        <end position="651"/>
    </location>
</feature>
<evidence type="ECO:0000259" key="14">
    <source>
        <dbReference type="Pfam" id="PF00593"/>
    </source>
</evidence>
<evidence type="ECO:0000256" key="13">
    <source>
        <dbReference type="SAM" id="SignalP"/>
    </source>
</evidence>
<feature type="signal peptide" evidence="13">
    <location>
        <begin position="1"/>
        <end position="17"/>
    </location>
</feature>
<evidence type="ECO:0000313" key="17">
    <source>
        <dbReference type="Proteomes" id="UP001501757"/>
    </source>
</evidence>
<dbReference type="InterPro" id="IPR037066">
    <property type="entry name" value="Plug_dom_sf"/>
</dbReference>
<keyword evidence="17" id="KW-1185">Reference proteome</keyword>
<comment type="caution">
    <text evidence="16">The sequence shown here is derived from an EMBL/GenBank/DDBJ whole genome shotgun (WGS) entry which is preliminary data.</text>
</comment>
<feature type="domain" description="TonB-dependent receptor-like beta-barrel" evidence="14">
    <location>
        <begin position="240"/>
        <end position="616"/>
    </location>
</feature>
<dbReference type="RefSeq" id="WP_343843871.1">
    <property type="nucleotide sequence ID" value="NZ_BAAAEI010000006.1"/>
</dbReference>
<keyword evidence="7 12" id="KW-0798">TonB box</keyword>
<evidence type="ECO:0000256" key="12">
    <source>
        <dbReference type="RuleBase" id="RU003357"/>
    </source>
</evidence>
<evidence type="ECO:0000256" key="4">
    <source>
        <dbReference type="ARBA" id="ARBA00022452"/>
    </source>
</evidence>
<keyword evidence="6 13" id="KW-0732">Signal</keyword>
<feature type="domain" description="TonB-dependent receptor plug" evidence="15">
    <location>
        <begin position="48"/>
        <end position="160"/>
    </location>
</feature>
<proteinExistence type="inferred from homology"/>
<evidence type="ECO:0000256" key="5">
    <source>
        <dbReference type="ARBA" id="ARBA00022692"/>
    </source>
</evidence>
<keyword evidence="9 16" id="KW-0675">Receptor</keyword>
<evidence type="ECO:0000256" key="1">
    <source>
        <dbReference type="ARBA" id="ARBA00004571"/>
    </source>
</evidence>
<evidence type="ECO:0000256" key="7">
    <source>
        <dbReference type="ARBA" id="ARBA00023077"/>
    </source>
</evidence>
<evidence type="ECO:0000256" key="10">
    <source>
        <dbReference type="ARBA" id="ARBA00023237"/>
    </source>
</evidence>
<evidence type="ECO:0000256" key="6">
    <source>
        <dbReference type="ARBA" id="ARBA00022729"/>
    </source>
</evidence>
<dbReference type="SUPFAM" id="SSF56935">
    <property type="entry name" value="Porins"/>
    <property type="match status" value="1"/>
</dbReference>
<dbReference type="Gene3D" id="2.40.170.20">
    <property type="entry name" value="TonB-dependent receptor, beta-barrel domain"/>
    <property type="match status" value="1"/>
</dbReference>
<keyword evidence="5 11" id="KW-0812">Transmembrane</keyword>
<dbReference type="Pfam" id="PF00593">
    <property type="entry name" value="TonB_dep_Rec_b-barrel"/>
    <property type="match status" value="1"/>
</dbReference>
<keyword evidence="3 11" id="KW-0813">Transport</keyword>
<reference evidence="16 17" key="1">
    <citation type="journal article" date="2019" name="Int. J. Syst. Evol. Microbiol.">
        <title>The Global Catalogue of Microorganisms (GCM) 10K type strain sequencing project: providing services to taxonomists for standard genome sequencing and annotation.</title>
        <authorList>
            <consortium name="The Broad Institute Genomics Platform"/>
            <consortium name="The Broad Institute Genome Sequencing Center for Infectious Disease"/>
            <person name="Wu L."/>
            <person name="Ma J."/>
        </authorList>
    </citation>
    <scope>NUCLEOTIDE SEQUENCE [LARGE SCALE GENOMIC DNA]</scope>
    <source>
        <strain evidence="16 17">JCM 13378</strain>
    </source>
</reference>
<dbReference type="Gene3D" id="2.170.130.10">
    <property type="entry name" value="TonB-dependent receptor, plug domain"/>
    <property type="match status" value="1"/>
</dbReference>
<keyword evidence="8 11" id="KW-0472">Membrane</keyword>